<dbReference type="OrthoDB" id="9930392at2"/>
<sequence>MKVTAVYIDLEQYSHPTATRARYQLASNYLSLFISDWLRERELSLGWFDRFVFVEGSRIDMRVVGDRAFAVNISETAKAPGSPLAQEGQSSTAETHSYFVGKYLEGFDRIDKQFNLSLAAPLTETLKLHFSQHLAYERPVDGQAVKKSRLRLFHRYTRDQYQLIARESEGQEGRAPSEFILMELMPDPFQVHYHVSRVTVKGRRISIANATESEMIVRDV</sequence>
<evidence type="ECO:0000313" key="1">
    <source>
        <dbReference type="EMBL" id="TAA26933.1"/>
    </source>
</evidence>
<reference evidence="1 2" key="1">
    <citation type="submission" date="2019-02" db="EMBL/GenBank/DDBJ databases">
        <title>WGS of Pseudoxanthomonas species novum from clinical isolates.</title>
        <authorList>
            <person name="Bernier A.-M."/>
            <person name="Bernard K."/>
            <person name="Vachon A."/>
        </authorList>
    </citation>
    <scope>NUCLEOTIDE SEQUENCE [LARGE SCALE GENOMIC DNA]</scope>
    <source>
        <strain evidence="1 2">NML171200</strain>
    </source>
</reference>
<organism evidence="1 2">
    <name type="scientific">Pseudoxanthomonas winnipegensis</name>
    <dbReference type="NCBI Taxonomy" id="2480810"/>
    <lineage>
        <taxon>Bacteria</taxon>
        <taxon>Pseudomonadati</taxon>
        <taxon>Pseudomonadota</taxon>
        <taxon>Gammaproteobacteria</taxon>
        <taxon>Lysobacterales</taxon>
        <taxon>Lysobacteraceae</taxon>
        <taxon>Pseudoxanthomonas</taxon>
    </lineage>
</organism>
<name>A0A4Q8LDH4_9GAMM</name>
<gene>
    <name evidence="1" type="ORF">EA660_06905</name>
</gene>
<comment type="caution">
    <text evidence="1">The sequence shown here is derived from an EMBL/GenBank/DDBJ whole genome shotgun (WGS) entry which is preliminary data.</text>
</comment>
<protein>
    <submittedName>
        <fullName evidence="1">Uncharacterized protein</fullName>
    </submittedName>
</protein>
<proteinExistence type="predicted"/>
<dbReference type="EMBL" id="SHMC01000002">
    <property type="protein sequence ID" value="TAA26933.1"/>
    <property type="molecule type" value="Genomic_DNA"/>
</dbReference>
<dbReference type="Proteomes" id="UP000292627">
    <property type="component" value="Unassembled WGS sequence"/>
</dbReference>
<accession>A0A4Q8LDH4</accession>
<evidence type="ECO:0000313" key="2">
    <source>
        <dbReference type="Proteomes" id="UP000292627"/>
    </source>
</evidence>
<dbReference type="AlphaFoldDB" id="A0A4Q8LDH4"/>
<dbReference type="RefSeq" id="WP_130550785.1">
    <property type="nucleotide sequence ID" value="NZ_SHMC01000002.1"/>
</dbReference>